<protein>
    <recommendedName>
        <fullName evidence="4">DUF4175 domain-containing protein</fullName>
    </recommendedName>
</protein>
<accession>A0A1C2DMN7</accession>
<evidence type="ECO:0008006" key="4">
    <source>
        <dbReference type="Google" id="ProtNLM"/>
    </source>
</evidence>
<dbReference type="RefSeq" id="WP_065991285.1">
    <property type="nucleotide sequence ID" value="NZ_MDEN01000066.1"/>
</dbReference>
<dbReference type="AlphaFoldDB" id="A0A1C2DMN7"/>
<dbReference type="OrthoDB" id="8968524at2"/>
<keyword evidence="1" id="KW-0472">Membrane</keyword>
<evidence type="ECO:0000313" key="3">
    <source>
        <dbReference type="Proteomes" id="UP000095143"/>
    </source>
</evidence>
<dbReference type="Proteomes" id="UP000095143">
    <property type="component" value="Unassembled WGS sequence"/>
</dbReference>
<reference evidence="2 3" key="1">
    <citation type="submission" date="2016-08" db="EMBL/GenBank/DDBJ databases">
        <title>Whole genome sequence of Pseudomonas graminis strain UASWS1507, a potential biological control agent for agriculture.</title>
        <authorList>
            <person name="Crovadore J."/>
            <person name="Calmin G."/>
            <person name="Chablais R."/>
            <person name="Cochard B."/>
            <person name="Lefort F."/>
        </authorList>
    </citation>
    <scope>NUCLEOTIDE SEQUENCE [LARGE SCALE GENOMIC DNA]</scope>
    <source>
        <strain evidence="2 3">UASWS1507</strain>
    </source>
</reference>
<keyword evidence="1" id="KW-1133">Transmembrane helix</keyword>
<feature type="transmembrane region" description="Helical" evidence="1">
    <location>
        <begin position="9"/>
        <end position="34"/>
    </location>
</feature>
<name>A0A1C2DMN7_9PSED</name>
<evidence type="ECO:0000256" key="1">
    <source>
        <dbReference type="SAM" id="Phobius"/>
    </source>
</evidence>
<evidence type="ECO:0000313" key="2">
    <source>
        <dbReference type="EMBL" id="OCX15933.1"/>
    </source>
</evidence>
<proteinExistence type="predicted"/>
<comment type="caution">
    <text evidence="2">The sequence shown here is derived from an EMBL/GenBank/DDBJ whole genome shotgun (WGS) entry which is preliminary data.</text>
</comment>
<organism evidence="2 3">
    <name type="scientific">Pseudomonas graminis</name>
    <dbReference type="NCBI Taxonomy" id="158627"/>
    <lineage>
        <taxon>Bacteria</taxon>
        <taxon>Pseudomonadati</taxon>
        <taxon>Pseudomonadota</taxon>
        <taxon>Gammaproteobacteria</taxon>
        <taxon>Pseudomonadales</taxon>
        <taxon>Pseudomonadaceae</taxon>
        <taxon>Pseudomonas</taxon>
    </lineage>
</organism>
<dbReference type="EMBL" id="MDEN01000066">
    <property type="protein sequence ID" value="OCX15933.1"/>
    <property type="molecule type" value="Genomic_DNA"/>
</dbReference>
<gene>
    <name evidence="2" type="ORF">BBI10_19635</name>
</gene>
<feature type="transmembrane region" description="Helical" evidence="1">
    <location>
        <begin position="40"/>
        <end position="58"/>
    </location>
</feature>
<sequence>MTRHKKHSAFWKTFGTPGWIAVLTAVGLFAALLGDGAWDVLAWVGMAIPTWYSCKGLMARKRV</sequence>
<keyword evidence="1" id="KW-0812">Transmembrane</keyword>